<dbReference type="InterPro" id="IPR000719">
    <property type="entry name" value="Prot_kinase_dom"/>
</dbReference>
<dbReference type="GO" id="GO:0004672">
    <property type="term" value="F:protein kinase activity"/>
    <property type="evidence" value="ECO:0007669"/>
    <property type="project" value="InterPro"/>
</dbReference>
<dbReference type="PANTHER" id="PTHR44167">
    <property type="entry name" value="OVARIAN-SPECIFIC SERINE/THREONINE-PROTEIN KINASE LOK-RELATED"/>
    <property type="match status" value="1"/>
</dbReference>
<dbReference type="SUPFAM" id="SSF56112">
    <property type="entry name" value="Protein kinase-like (PK-like)"/>
    <property type="match status" value="1"/>
</dbReference>
<name>A0A163KW89_DIDRA</name>
<dbReference type="PROSITE" id="PS50011">
    <property type="entry name" value="PROTEIN_KINASE_DOM"/>
    <property type="match status" value="1"/>
</dbReference>
<dbReference type="GO" id="GO:0005524">
    <property type="term" value="F:ATP binding"/>
    <property type="evidence" value="ECO:0007669"/>
    <property type="project" value="InterPro"/>
</dbReference>
<dbReference type="Pfam" id="PF00069">
    <property type="entry name" value="Pkinase"/>
    <property type="match status" value="1"/>
</dbReference>
<protein>
    <submittedName>
        <fullName evidence="1">ATP binding</fullName>
    </submittedName>
</protein>
<dbReference type="STRING" id="5454.A0A163KW89"/>
<dbReference type="Gene3D" id="1.10.510.10">
    <property type="entry name" value="Transferase(Phosphotransferase) domain 1"/>
    <property type="match status" value="1"/>
</dbReference>
<keyword evidence="2" id="KW-1185">Reference proteome</keyword>
<comment type="caution">
    <text evidence="1">The sequence shown here is derived from an EMBL/GenBank/DDBJ whole genome shotgun (WGS) entry which is preliminary data.</text>
</comment>
<gene>
    <name evidence="1" type="ORF">ST47_g1557</name>
</gene>
<sequence>MSEPLATFSDGTAVPMDGKFHVDPSCPLSIVKYLEPWHPPGVSEVLSGGNTARLGLLPDGTILKYVYDRDDQWAMNGLNIEHQILTALGSHHRLVKYYGQHENGLRFQFEVNGDIRRYFSKMDFKTIPIQQREKWVHQAAESIAYIHSKHVIHCDIHPNNFLLDDELNLRLCDFAGSLFGELDGKAMESTPFFLPRDPLSRPNTKSDLFALGSVMYYIMAGCEPYDGLSEDEITARFTRGKFPDVGEFECGRTISGCWTGKFSSAQEVVVSLPGGAVRDVKDAHSIKSDSYPVS</sequence>
<dbReference type="AlphaFoldDB" id="A0A163KW89"/>
<dbReference type="Proteomes" id="UP000076837">
    <property type="component" value="Unassembled WGS sequence"/>
</dbReference>
<reference evidence="1 2" key="1">
    <citation type="journal article" date="2016" name="Sci. Rep.">
        <title>Draft genome sequencing and secretome analysis of fungal phytopathogen Ascochyta rabiei provides insight into the necrotrophic effector repertoire.</title>
        <authorList>
            <person name="Verma S."/>
            <person name="Gazara R.K."/>
            <person name="Nizam S."/>
            <person name="Parween S."/>
            <person name="Chattopadhyay D."/>
            <person name="Verma P.K."/>
        </authorList>
    </citation>
    <scope>NUCLEOTIDE SEQUENCE [LARGE SCALE GENOMIC DNA]</scope>
    <source>
        <strain evidence="1 2">ArDII</strain>
    </source>
</reference>
<dbReference type="EMBL" id="JYNV01000072">
    <property type="protein sequence ID" value="KZM27297.1"/>
    <property type="molecule type" value="Genomic_DNA"/>
</dbReference>
<organism evidence="1 2">
    <name type="scientific">Didymella rabiei</name>
    <name type="common">Chickpea ascochyta blight fungus</name>
    <name type="synonym">Mycosphaerella rabiei</name>
    <dbReference type="NCBI Taxonomy" id="5454"/>
    <lineage>
        <taxon>Eukaryota</taxon>
        <taxon>Fungi</taxon>
        <taxon>Dikarya</taxon>
        <taxon>Ascomycota</taxon>
        <taxon>Pezizomycotina</taxon>
        <taxon>Dothideomycetes</taxon>
        <taxon>Pleosporomycetidae</taxon>
        <taxon>Pleosporales</taxon>
        <taxon>Pleosporineae</taxon>
        <taxon>Didymellaceae</taxon>
        <taxon>Ascochyta</taxon>
    </lineage>
</organism>
<dbReference type="PANTHER" id="PTHR44167:SF24">
    <property type="entry name" value="SERINE_THREONINE-PROTEIN KINASE CHK2"/>
    <property type="match status" value="1"/>
</dbReference>
<evidence type="ECO:0000313" key="2">
    <source>
        <dbReference type="Proteomes" id="UP000076837"/>
    </source>
</evidence>
<dbReference type="OrthoDB" id="1668230at2759"/>
<dbReference type="InterPro" id="IPR011009">
    <property type="entry name" value="Kinase-like_dom_sf"/>
</dbReference>
<proteinExistence type="predicted"/>
<accession>A0A163KW89</accession>
<evidence type="ECO:0000313" key="1">
    <source>
        <dbReference type="EMBL" id="KZM27297.1"/>
    </source>
</evidence>